<dbReference type="Proteomes" id="UP001153331">
    <property type="component" value="Unassembled WGS sequence"/>
</dbReference>
<reference evidence="1" key="1">
    <citation type="submission" date="2022-11" db="EMBL/GenBank/DDBJ databases">
        <title>Genome Sequence of Boeremia exigua.</title>
        <authorList>
            <person name="Buettner E."/>
        </authorList>
    </citation>
    <scope>NUCLEOTIDE SEQUENCE</scope>
    <source>
        <strain evidence="1">CU02</strain>
    </source>
</reference>
<gene>
    <name evidence="1" type="ORF">OPT61_g10413</name>
</gene>
<name>A0ACC2HQ05_9PLEO</name>
<keyword evidence="2" id="KW-1185">Reference proteome</keyword>
<dbReference type="EMBL" id="JAPHNI010001675">
    <property type="protein sequence ID" value="KAJ8105054.1"/>
    <property type="molecule type" value="Genomic_DNA"/>
</dbReference>
<evidence type="ECO:0000313" key="2">
    <source>
        <dbReference type="Proteomes" id="UP001153331"/>
    </source>
</evidence>
<organism evidence="1 2">
    <name type="scientific">Boeremia exigua</name>
    <dbReference type="NCBI Taxonomy" id="749465"/>
    <lineage>
        <taxon>Eukaryota</taxon>
        <taxon>Fungi</taxon>
        <taxon>Dikarya</taxon>
        <taxon>Ascomycota</taxon>
        <taxon>Pezizomycotina</taxon>
        <taxon>Dothideomycetes</taxon>
        <taxon>Pleosporomycetidae</taxon>
        <taxon>Pleosporales</taxon>
        <taxon>Pleosporineae</taxon>
        <taxon>Didymellaceae</taxon>
        <taxon>Boeremia</taxon>
    </lineage>
</organism>
<proteinExistence type="predicted"/>
<sequence>MTRRARNAILGSLAGKSAAAQRSIRPRGGVIQKHVAAGAGQTHAQGSRDVVLKQGGQGKRASGRSLEGLGVWGSWVSYHHRHLHRAGRMQHDDDVTTRWMPSSRSRRRFEKVHATAMTVSGSGLIRGFTASLFRDGALVSGGVAPARQSLRIQGGRRMSIWQRRLSSALNMQHPWRSLPTKHRARPNASVAPRSSSVQPAFPHLCWTNAPASLRRSTHTNTTPARDPAGPLFTMTNAAQEEFNELMRDKGREERHPEDRHDSDISEPESEGADKDRYEIIDTDDELDIPADMRSNYYMPAHIRSEANTGPKGVIADAQAPTRSRQTRRTTGAS</sequence>
<evidence type="ECO:0000313" key="1">
    <source>
        <dbReference type="EMBL" id="KAJ8105054.1"/>
    </source>
</evidence>
<accession>A0ACC2HQ05</accession>
<protein>
    <submittedName>
        <fullName evidence="1">Uncharacterized protein</fullName>
    </submittedName>
</protein>
<comment type="caution">
    <text evidence="1">The sequence shown here is derived from an EMBL/GenBank/DDBJ whole genome shotgun (WGS) entry which is preliminary data.</text>
</comment>